<dbReference type="PROSITE" id="PS01081">
    <property type="entry name" value="HTH_TETR_1"/>
    <property type="match status" value="1"/>
</dbReference>
<evidence type="ECO:0000256" key="2">
    <source>
        <dbReference type="ARBA" id="ARBA00023125"/>
    </source>
</evidence>
<evidence type="ECO:0000313" key="6">
    <source>
        <dbReference type="EMBL" id="MBM7509307.1"/>
    </source>
</evidence>
<evidence type="ECO:0000256" key="4">
    <source>
        <dbReference type="PROSITE-ProRule" id="PRU00335"/>
    </source>
</evidence>
<dbReference type="Proteomes" id="UP000732378">
    <property type="component" value="Unassembled WGS sequence"/>
</dbReference>
<keyword evidence="1" id="KW-0805">Transcription regulation</keyword>
<keyword evidence="3" id="KW-0804">Transcription</keyword>
<evidence type="ECO:0000259" key="5">
    <source>
        <dbReference type="PROSITE" id="PS50977"/>
    </source>
</evidence>
<dbReference type="PRINTS" id="PR00455">
    <property type="entry name" value="HTHTETR"/>
</dbReference>
<dbReference type="InterPro" id="IPR001647">
    <property type="entry name" value="HTH_TetR"/>
</dbReference>
<dbReference type="SUPFAM" id="SSF46689">
    <property type="entry name" value="Homeodomain-like"/>
    <property type="match status" value="1"/>
</dbReference>
<feature type="DNA-binding region" description="H-T-H motif" evidence="4">
    <location>
        <begin position="37"/>
        <end position="56"/>
    </location>
</feature>
<dbReference type="PANTHER" id="PTHR30055">
    <property type="entry name" value="HTH-TYPE TRANSCRIPTIONAL REGULATOR RUTR"/>
    <property type="match status" value="1"/>
</dbReference>
<dbReference type="Pfam" id="PF00440">
    <property type="entry name" value="TetR_N"/>
    <property type="match status" value="1"/>
</dbReference>
<comment type="caution">
    <text evidence="6">The sequence shown here is derived from an EMBL/GenBank/DDBJ whole genome shotgun (WGS) entry which is preliminary data.</text>
</comment>
<dbReference type="EMBL" id="JAFBBZ010000001">
    <property type="protein sequence ID" value="MBM7509307.1"/>
    <property type="molecule type" value="Genomic_DNA"/>
</dbReference>
<dbReference type="RefSeq" id="WP_193667082.1">
    <property type="nucleotide sequence ID" value="NZ_JACDTV010000001.1"/>
</dbReference>
<reference evidence="6 7" key="1">
    <citation type="submission" date="2021-01" db="EMBL/GenBank/DDBJ databases">
        <title>Sequencing the genomes of 1000 actinobacteria strains.</title>
        <authorList>
            <person name="Klenk H.-P."/>
        </authorList>
    </citation>
    <scope>NUCLEOTIDE SEQUENCE [LARGE SCALE GENOMIC DNA]</scope>
    <source>
        <strain evidence="6 7">DSM 18239</strain>
    </source>
</reference>
<dbReference type="PANTHER" id="PTHR30055:SF234">
    <property type="entry name" value="HTH-TYPE TRANSCRIPTIONAL REGULATOR BETI"/>
    <property type="match status" value="1"/>
</dbReference>
<keyword evidence="7" id="KW-1185">Reference proteome</keyword>
<accession>A0ABS2MDP2</accession>
<dbReference type="InterPro" id="IPR050109">
    <property type="entry name" value="HTH-type_TetR-like_transc_reg"/>
</dbReference>
<proteinExistence type="predicted"/>
<keyword evidence="2 4" id="KW-0238">DNA-binding</keyword>
<dbReference type="InterPro" id="IPR023772">
    <property type="entry name" value="DNA-bd_HTH_TetR-type_CS"/>
</dbReference>
<feature type="domain" description="HTH tetR-type" evidence="5">
    <location>
        <begin position="14"/>
        <end position="74"/>
    </location>
</feature>
<evidence type="ECO:0000256" key="1">
    <source>
        <dbReference type="ARBA" id="ARBA00023015"/>
    </source>
</evidence>
<dbReference type="Gene3D" id="1.10.357.10">
    <property type="entry name" value="Tetracycline Repressor, domain 2"/>
    <property type="match status" value="1"/>
</dbReference>
<protein>
    <submittedName>
        <fullName evidence="6">AcrR family transcriptional regulator</fullName>
    </submittedName>
</protein>
<evidence type="ECO:0000313" key="7">
    <source>
        <dbReference type="Proteomes" id="UP000732378"/>
    </source>
</evidence>
<evidence type="ECO:0000256" key="3">
    <source>
        <dbReference type="ARBA" id="ARBA00023163"/>
    </source>
</evidence>
<name>A0ABS2MDP2_9ACTN</name>
<dbReference type="PROSITE" id="PS50977">
    <property type="entry name" value="HTH_TETR_2"/>
    <property type="match status" value="1"/>
</dbReference>
<gene>
    <name evidence="6" type="ORF">JOE61_003121</name>
</gene>
<sequence>MPRIDAGSLQEHRDQLRQRVFAAFAELMAERSFDAITMALLAERAGLGRTAIYRHFPDTEAVVVAFAGHETDRYVDELRSRLAGCQDAVEQLRTYVRHHLEHGERFHMGLGPALYGVLPQRSRGAIREHVVAVESVLREVLAGGASSGQLVVEDLDAAVVIVHSCLGPRHLPVARVEDFVVRALSAR</sequence>
<dbReference type="InterPro" id="IPR009057">
    <property type="entry name" value="Homeodomain-like_sf"/>
</dbReference>
<organism evidence="6 7">
    <name type="scientific">Nocardioides salarius</name>
    <dbReference type="NCBI Taxonomy" id="374513"/>
    <lineage>
        <taxon>Bacteria</taxon>
        <taxon>Bacillati</taxon>
        <taxon>Actinomycetota</taxon>
        <taxon>Actinomycetes</taxon>
        <taxon>Propionibacteriales</taxon>
        <taxon>Nocardioidaceae</taxon>
        <taxon>Nocardioides</taxon>
    </lineage>
</organism>